<keyword evidence="7" id="KW-1133">Transmembrane helix</keyword>
<name>A0ABY7DIV0_MYAAR</name>
<dbReference type="PROSITE" id="PS50268">
    <property type="entry name" value="CADHERIN_2"/>
    <property type="match status" value="1"/>
</dbReference>
<organism evidence="11 12">
    <name type="scientific">Mya arenaria</name>
    <name type="common">Soft-shell clam</name>
    <dbReference type="NCBI Taxonomy" id="6604"/>
    <lineage>
        <taxon>Eukaryota</taxon>
        <taxon>Metazoa</taxon>
        <taxon>Spiralia</taxon>
        <taxon>Lophotrochozoa</taxon>
        <taxon>Mollusca</taxon>
        <taxon>Bivalvia</taxon>
        <taxon>Autobranchia</taxon>
        <taxon>Heteroconchia</taxon>
        <taxon>Euheterodonta</taxon>
        <taxon>Imparidentia</taxon>
        <taxon>Neoheterodontei</taxon>
        <taxon>Myida</taxon>
        <taxon>Myoidea</taxon>
        <taxon>Myidae</taxon>
        <taxon>Mya</taxon>
    </lineage>
</organism>
<feature type="domain" description="Protein kinase" evidence="9">
    <location>
        <begin position="590"/>
        <end position="935"/>
    </location>
</feature>
<dbReference type="PROSITE" id="PS00109">
    <property type="entry name" value="PROTEIN_KINASE_TYR"/>
    <property type="match status" value="1"/>
</dbReference>
<comment type="subcellular location">
    <subcellularLocation>
        <location evidence="1">Membrane</location>
    </subcellularLocation>
</comment>
<keyword evidence="2" id="KW-0677">Repeat</keyword>
<feature type="region of interest" description="Disordered" evidence="6">
    <location>
        <begin position="1016"/>
        <end position="1090"/>
    </location>
</feature>
<keyword evidence="8" id="KW-0732">Signal</keyword>
<dbReference type="InterPro" id="IPR020894">
    <property type="entry name" value="Cadherin_CS"/>
</dbReference>
<dbReference type="CDD" id="cd11304">
    <property type="entry name" value="Cadherin_repeat"/>
    <property type="match status" value="1"/>
</dbReference>
<evidence type="ECO:0000256" key="4">
    <source>
        <dbReference type="ARBA" id="ARBA00023136"/>
    </source>
</evidence>
<sequence>MLMFVLLFTGAGSVYVAQHGGELCVPASATPGTTLGRLYAYPHADDDCLLDSIRYELLGDDQNIDINTTSGLLFVKDSSAESRNGKLEFRAKCSSASGEVRAAIDTLTVMRLLTSPPEVRGKQWAEDVCFSHVNDGTFRVEENVEDVALGRLSPCWQDPHIARVYEIDSPKKRFTIDPVTTELRVLRALDRESLRVRITAGAPGNITGQQPLQIMCTVTMGNTSLQVTRRLRVSVLDVNDNPPTYQDGSQTRTVNIETAGAVLVNGTIVDEDTFRALRARVLHDPQGRCRPKALCYNTSHLGHTACLLGVNVSGAISAGESQYQCVVGVEDPGFRPLTGFPFNDTVLEVGADVSGGSATWRLQHDVFRVTPKYGIVYVRDSSVLATSDEMVRLQLTRTSGEELTLAIHLVGKARTDNHCEDGCSFHKDASSCALGCGVGLRGGTCEMRGADSNVMTEKYGTCTYNSSTCPDRKCDELEEMFPALCPQDCIGYVLGEYLPLRPLQPGIVKAKGTCWCDWEEIDTSTTCTCLPRLKPFVTSLSPVDTPPADHSTNVDDVTQLHDVTQISNRSTDYFVAQASQQGTVGCGGVCATGIGLGAGAFLLISFSLFMIWFTKRLNDKRQASMKHVGSVTSLPGPPVTEYTEEEGVITYTVEQWSPKRQIYTAQSPPSQQFSEDVRWEISHCSSQLEEADLRSEFNLLKDVSHPNVIRLIGACTSPGPFYLVVEFCEHGCLLSYLRRSRLQENGYINQQHMFKSPASHEQTDAQLTGDLLFTRDLLSFAWQIAKGMTYLSEIKLVHRDLAARNILVAGNRHLKISDFGLTRDVYEADTYMKKSKGRIPVKWLAPESLYAQIYTTRSDIWSYGIVLWEIVTLGAPPYPGIPPERLYNLLMGGYRMDRPENCADEMYAVMQKCWKIDATDRPSFASLAIIFDRILQEQTGYLDLSQMATAAPGLQTKSTKLKLQEADQHSSFKHALQKGAIRAADACQKGIIEDKHAPTVCNDLYSPDAYLLPLSRRVRRREDKGDGDRETSNQMTPLLDIAGSPESFRTKTRQNSYSVPEPEADTGFRRKSDSCILPGRTSRSKQTVYPCEDVKHNTKLNMDAMEENPVPE</sequence>
<proteinExistence type="predicted"/>
<feature type="signal peptide" evidence="8">
    <location>
        <begin position="1"/>
        <end position="16"/>
    </location>
</feature>
<dbReference type="InterPro" id="IPR001245">
    <property type="entry name" value="Ser-Thr/Tyr_kinase_cat_dom"/>
</dbReference>
<dbReference type="InterPro" id="IPR000719">
    <property type="entry name" value="Prot_kinase_dom"/>
</dbReference>
<dbReference type="Pfam" id="PF07714">
    <property type="entry name" value="PK_Tyr_Ser-Thr"/>
    <property type="match status" value="1"/>
</dbReference>
<feature type="compositionally biased region" description="Basic and acidic residues" evidence="6">
    <location>
        <begin position="1020"/>
        <end position="1031"/>
    </location>
</feature>
<dbReference type="Gene3D" id="1.10.510.10">
    <property type="entry name" value="Transferase(Phosphotransferase) domain 1"/>
    <property type="match status" value="1"/>
</dbReference>
<evidence type="ECO:0000256" key="6">
    <source>
        <dbReference type="SAM" id="MobiDB-lite"/>
    </source>
</evidence>
<feature type="domain" description="Cadherin" evidence="10">
    <location>
        <begin position="165"/>
        <end position="245"/>
    </location>
</feature>
<evidence type="ECO:0000256" key="3">
    <source>
        <dbReference type="ARBA" id="ARBA00022837"/>
    </source>
</evidence>
<dbReference type="PROSITE" id="PS00232">
    <property type="entry name" value="CADHERIN_1"/>
    <property type="match status" value="1"/>
</dbReference>
<accession>A0ABY7DIV0</accession>
<feature type="chain" id="PRO_5047469973" evidence="8">
    <location>
        <begin position="17"/>
        <end position="1112"/>
    </location>
</feature>
<dbReference type="SUPFAM" id="SSF49313">
    <property type="entry name" value="Cadherin-like"/>
    <property type="match status" value="1"/>
</dbReference>
<reference evidence="11" key="1">
    <citation type="submission" date="2022-11" db="EMBL/GenBank/DDBJ databases">
        <title>Centuries of genome instability and evolution in soft-shell clam transmissible cancer (bioRxiv).</title>
        <authorList>
            <person name="Hart S.F.M."/>
            <person name="Yonemitsu M.A."/>
            <person name="Giersch R.M."/>
            <person name="Beal B.F."/>
            <person name="Arriagada G."/>
            <person name="Davis B.W."/>
            <person name="Ostrander E.A."/>
            <person name="Goff S.P."/>
            <person name="Metzger M.J."/>
        </authorList>
    </citation>
    <scope>NUCLEOTIDE SEQUENCE</scope>
    <source>
        <strain evidence="11">MELC-2E11</strain>
        <tissue evidence="11">Siphon/mantle</tissue>
    </source>
</reference>
<dbReference type="InterPro" id="IPR011009">
    <property type="entry name" value="Kinase-like_dom_sf"/>
</dbReference>
<dbReference type="SMART" id="SM00219">
    <property type="entry name" value="TyrKc"/>
    <property type="match status" value="1"/>
</dbReference>
<keyword evidence="4 7" id="KW-0472">Membrane</keyword>
<evidence type="ECO:0000313" key="12">
    <source>
        <dbReference type="Proteomes" id="UP001164746"/>
    </source>
</evidence>
<keyword evidence="12" id="KW-1185">Reference proteome</keyword>
<dbReference type="EMBL" id="CP111013">
    <property type="protein sequence ID" value="WAQ96630.1"/>
    <property type="molecule type" value="Genomic_DNA"/>
</dbReference>
<dbReference type="Pfam" id="PF22540">
    <property type="entry name" value="RET_CRD"/>
    <property type="match status" value="1"/>
</dbReference>
<dbReference type="SUPFAM" id="SSF56112">
    <property type="entry name" value="Protein kinase-like (PK-like)"/>
    <property type="match status" value="1"/>
</dbReference>
<dbReference type="Gene3D" id="3.30.200.20">
    <property type="entry name" value="Phosphorylase Kinase, domain 1"/>
    <property type="match status" value="1"/>
</dbReference>
<gene>
    <name evidence="11" type="ORF">MAR_029320</name>
</gene>
<evidence type="ECO:0000313" key="11">
    <source>
        <dbReference type="EMBL" id="WAQ96630.1"/>
    </source>
</evidence>
<feature type="transmembrane region" description="Helical" evidence="7">
    <location>
        <begin position="593"/>
        <end position="613"/>
    </location>
</feature>
<dbReference type="PRINTS" id="PR00205">
    <property type="entry name" value="CADHERIN"/>
</dbReference>
<evidence type="ECO:0000259" key="9">
    <source>
        <dbReference type="PROSITE" id="PS50011"/>
    </source>
</evidence>
<dbReference type="InterPro" id="IPR050122">
    <property type="entry name" value="RTK"/>
</dbReference>
<evidence type="ECO:0000259" key="10">
    <source>
        <dbReference type="PROSITE" id="PS50268"/>
    </source>
</evidence>
<dbReference type="PANTHER" id="PTHR24416">
    <property type="entry name" value="TYROSINE-PROTEIN KINASE RECEPTOR"/>
    <property type="match status" value="1"/>
</dbReference>
<dbReference type="Gene3D" id="2.60.40.60">
    <property type="entry name" value="Cadherins"/>
    <property type="match status" value="1"/>
</dbReference>
<protein>
    <submittedName>
        <fullName evidence="11">RET-like protein</fullName>
    </submittedName>
</protein>
<dbReference type="PANTHER" id="PTHR24416:SF617">
    <property type="entry name" value="RET ONCOGENE, ISOFORM A"/>
    <property type="match status" value="1"/>
</dbReference>
<dbReference type="PROSITE" id="PS50011">
    <property type="entry name" value="PROTEIN_KINASE_DOM"/>
    <property type="match status" value="1"/>
</dbReference>
<keyword evidence="7" id="KW-0812">Transmembrane</keyword>
<evidence type="ECO:0000256" key="5">
    <source>
        <dbReference type="PROSITE-ProRule" id="PRU00043"/>
    </source>
</evidence>
<evidence type="ECO:0000256" key="2">
    <source>
        <dbReference type="ARBA" id="ARBA00022737"/>
    </source>
</evidence>
<evidence type="ECO:0000256" key="1">
    <source>
        <dbReference type="ARBA" id="ARBA00004370"/>
    </source>
</evidence>
<dbReference type="InterPro" id="IPR055162">
    <property type="entry name" value="RET_CRD"/>
</dbReference>
<dbReference type="PRINTS" id="PR00109">
    <property type="entry name" value="TYRKINASE"/>
</dbReference>
<evidence type="ECO:0000256" key="7">
    <source>
        <dbReference type="SAM" id="Phobius"/>
    </source>
</evidence>
<evidence type="ECO:0000256" key="8">
    <source>
        <dbReference type="SAM" id="SignalP"/>
    </source>
</evidence>
<dbReference type="InterPro" id="IPR008266">
    <property type="entry name" value="Tyr_kinase_AS"/>
</dbReference>
<dbReference type="InterPro" id="IPR015919">
    <property type="entry name" value="Cadherin-like_sf"/>
</dbReference>
<keyword evidence="3 5" id="KW-0106">Calcium</keyword>
<dbReference type="Proteomes" id="UP001164746">
    <property type="component" value="Chromosome 2"/>
</dbReference>
<dbReference type="InterPro" id="IPR020635">
    <property type="entry name" value="Tyr_kinase_cat_dom"/>
</dbReference>
<dbReference type="InterPro" id="IPR002126">
    <property type="entry name" value="Cadherin-like_dom"/>
</dbReference>